<dbReference type="PROSITE" id="PS50948">
    <property type="entry name" value="PAN"/>
    <property type="match status" value="2"/>
</dbReference>
<feature type="domain" description="Apple" evidence="3">
    <location>
        <begin position="169"/>
        <end position="248"/>
    </location>
</feature>
<accession>A0A0C3C6A0</accession>
<dbReference type="InParanoid" id="A0A0C3C6A0"/>
<evidence type="ECO:0000259" key="3">
    <source>
        <dbReference type="PROSITE" id="PS50948"/>
    </source>
</evidence>
<name>A0A0C3C6A0_OIDMZ</name>
<proteinExistence type="predicted"/>
<dbReference type="InterPro" id="IPR003609">
    <property type="entry name" value="Pan_app"/>
</dbReference>
<evidence type="ECO:0000256" key="2">
    <source>
        <dbReference type="SAM" id="SignalP"/>
    </source>
</evidence>
<organism evidence="4 5">
    <name type="scientific">Oidiodendron maius (strain Zn)</name>
    <dbReference type="NCBI Taxonomy" id="913774"/>
    <lineage>
        <taxon>Eukaryota</taxon>
        <taxon>Fungi</taxon>
        <taxon>Dikarya</taxon>
        <taxon>Ascomycota</taxon>
        <taxon>Pezizomycotina</taxon>
        <taxon>Leotiomycetes</taxon>
        <taxon>Leotiomycetes incertae sedis</taxon>
        <taxon>Myxotrichaceae</taxon>
        <taxon>Oidiodendron</taxon>
    </lineage>
</organism>
<dbReference type="OrthoDB" id="3793367at2759"/>
<protein>
    <recommendedName>
        <fullName evidence="3">Apple domain-containing protein</fullName>
    </recommendedName>
</protein>
<reference evidence="4 5" key="1">
    <citation type="submission" date="2014-04" db="EMBL/GenBank/DDBJ databases">
        <authorList>
            <consortium name="DOE Joint Genome Institute"/>
            <person name="Kuo A."/>
            <person name="Martino E."/>
            <person name="Perotto S."/>
            <person name="Kohler A."/>
            <person name="Nagy L.G."/>
            <person name="Floudas D."/>
            <person name="Copeland A."/>
            <person name="Barry K.W."/>
            <person name="Cichocki N."/>
            <person name="Veneault-Fourrey C."/>
            <person name="LaButti K."/>
            <person name="Lindquist E.A."/>
            <person name="Lipzen A."/>
            <person name="Lundell T."/>
            <person name="Morin E."/>
            <person name="Murat C."/>
            <person name="Sun H."/>
            <person name="Tunlid A."/>
            <person name="Henrissat B."/>
            <person name="Grigoriev I.V."/>
            <person name="Hibbett D.S."/>
            <person name="Martin F."/>
            <person name="Nordberg H.P."/>
            <person name="Cantor M.N."/>
            <person name="Hua S.X."/>
        </authorList>
    </citation>
    <scope>NUCLEOTIDE SEQUENCE [LARGE SCALE GENOMIC DNA]</scope>
    <source>
        <strain evidence="4 5">Zn</strain>
    </source>
</reference>
<dbReference type="EMBL" id="KN832890">
    <property type="protein sequence ID" value="KIM94418.1"/>
    <property type="molecule type" value="Genomic_DNA"/>
</dbReference>
<dbReference type="Gene3D" id="3.50.4.10">
    <property type="entry name" value="Hepatocyte Growth Factor"/>
    <property type="match status" value="2"/>
</dbReference>
<feature type="region of interest" description="Disordered" evidence="1">
    <location>
        <begin position="109"/>
        <end position="183"/>
    </location>
</feature>
<dbReference type="Pfam" id="PF00024">
    <property type="entry name" value="PAN_1"/>
    <property type="match status" value="2"/>
</dbReference>
<evidence type="ECO:0000256" key="1">
    <source>
        <dbReference type="SAM" id="MobiDB-lite"/>
    </source>
</evidence>
<feature type="chain" id="PRO_5002175934" description="Apple domain-containing protein" evidence="2">
    <location>
        <begin position="21"/>
        <end position="250"/>
    </location>
</feature>
<dbReference type="Proteomes" id="UP000054321">
    <property type="component" value="Unassembled WGS sequence"/>
</dbReference>
<evidence type="ECO:0000313" key="5">
    <source>
        <dbReference type="Proteomes" id="UP000054321"/>
    </source>
</evidence>
<keyword evidence="2" id="KW-0732">Signal</keyword>
<feature type="compositionally biased region" description="Low complexity" evidence="1">
    <location>
        <begin position="111"/>
        <end position="148"/>
    </location>
</feature>
<sequence>MHSYTSTILLASGLLSLASAVPLQVRSTCGSVPAGTGAQTPLSQPTGITTANACQASCEATNSCLSFVFGMVNNDVECMLFSVAAANVPAQSSQDLIVFDKACTDVPKVVPTTSNPTGANTGSTSGTGATGSTPGTGATTPKPATNAGSGSTNNGAKPAGHKLAVRSQCGGAPTGPSNNKVSPISTPANVNTMAACQAACKKNTSCKSFEFGTAAANGAKVCHMFSVAAAQVPAPAQGQSFVVYDAACSA</sequence>
<reference evidence="5" key="2">
    <citation type="submission" date="2015-01" db="EMBL/GenBank/DDBJ databases">
        <title>Evolutionary Origins and Diversification of the Mycorrhizal Mutualists.</title>
        <authorList>
            <consortium name="DOE Joint Genome Institute"/>
            <consortium name="Mycorrhizal Genomics Consortium"/>
            <person name="Kohler A."/>
            <person name="Kuo A."/>
            <person name="Nagy L.G."/>
            <person name="Floudas D."/>
            <person name="Copeland A."/>
            <person name="Barry K.W."/>
            <person name="Cichocki N."/>
            <person name="Veneault-Fourrey C."/>
            <person name="LaButti K."/>
            <person name="Lindquist E.A."/>
            <person name="Lipzen A."/>
            <person name="Lundell T."/>
            <person name="Morin E."/>
            <person name="Murat C."/>
            <person name="Riley R."/>
            <person name="Ohm R."/>
            <person name="Sun H."/>
            <person name="Tunlid A."/>
            <person name="Henrissat B."/>
            <person name="Grigoriev I.V."/>
            <person name="Hibbett D.S."/>
            <person name="Martin F."/>
        </authorList>
    </citation>
    <scope>NUCLEOTIDE SEQUENCE [LARGE SCALE GENOMIC DNA]</scope>
    <source>
        <strain evidence="5">Zn</strain>
    </source>
</reference>
<gene>
    <name evidence="4" type="ORF">OIDMADRAFT_60745</name>
</gene>
<keyword evidence="5" id="KW-1185">Reference proteome</keyword>
<evidence type="ECO:0000313" key="4">
    <source>
        <dbReference type="EMBL" id="KIM94418.1"/>
    </source>
</evidence>
<feature type="domain" description="Apple" evidence="3">
    <location>
        <begin position="29"/>
        <end position="103"/>
    </location>
</feature>
<dbReference type="HOGENOM" id="CLU_071360_1_0_1"/>
<dbReference type="AlphaFoldDB" id="A0A0C3C6A0"/>
<feature type="signal peptide" evidence="2">
    <location>
        <begin position="1"/>
        <end position="20"/>
    </location>
</feature>